<protein>
    <recommendedName>
        <fullName evidence="4">PUM-HD domain-containing protein</fullName>
    </recommendedName>
</protein>
<gene>
    <name evidence="5" type="ORF">MFLAVUS_007717</name>
</gene>
<dbReference type="PROSITE" id="PS50303">
    <property type="entry name" value="PUM_HD"/>
    <property type="match status" value="1"/>
</dbReference>
<dbReference type="EMBL" id="BAABUK010000020">
    <property type="protein sequence ID" value="GAA5814223.1"/>
    <property type="molecule type" value="Genomic_DNA"/>
</dbReference>
<dbReference type="InterPro" id="IPR001313">
    <property type="entry name" value="Pumilio_RNA-bd_rpt"/>
</dbReference>
<reference evidence="5 6" key="1">
    <citation type="submission" date="2024-04" db="EMBL/GenBank/DDBJ databases">
        <title>genome sequences of Mucor flavus KT1a and Helicostylum pulchrum KT1b strains isolated from the surface of a dry-aged beef.</title>
        <authorList>
            <person name="Toyotome T."/>
            <person name="Hosono M."/>
            <person name="Torimaru M."/>
            <person name="Fukuda K."/>
            <person name="Mikami N."/>
        </authorList>
    </citation>
    <scope>NUCLEOTIDE SEQUENCE [LARGE SCALE GENOMIC DNA]</scope>
    <source>
        <strain evidence="5 6">KT1a</strain>
    </source>
</reference>
<feature type="domain" description="PUM-HD" evidence="4">
    <location>
        <begin position="1"/>
        <end position="57"/>
    </location>
</feature>
<name>A0ABP9Z540_9FUNG</name>
<dbReference type="InterPro" id="IPR011989">
    <property type="entry name" value="ARM-like"/>
</dbReference>
<feature type="region of interest" description="Disordered" evidence="3">
    <location>
        <begin position="63"/>
        <end position="92"/>
    </location>
</feature>
<comment type="caution">
    <text evidence="5">The sequence shown here is derived from an EMBL/GenBank/DDBJ whole genome shotgun (WGS) entry which is preliminary data.</text>
</comment>
<dbReference type="Proteomes" id="UP001473302">
    <property type="component" value="Unassembled WGS sequence"/>
</dbReference>
<accession>A0ABP9Z540</accession>
<evidence type="ECO:0000313" key="5">
    <source>
        <dbReference type="EMBL" id="GAA5814223.1"/>
    </source>
</evidence>
<dbReference type="InterPro" id="IPR033133">
    <property type="entry name" value="PUM-HD"/>
</dbReference>
<feature type="compositionally biased region" description="Acidic residues" evidence="3">
    <location>
        <begin position="83"/>
        <end position="92"/>
    </location>
</feature>
<dbReference type="PROSITE" id="PS50302">
    <property type="entry name" value="PUM"/>
    <property type="match status" value="1"/>
</dbReference>
<keyword evidence="6" id="KW-1185">Reference proteome</keyword>
<feature type="repeat" description="Pumilio" evidence="2">
    <location>
        <begin position="1"/>
        <end position="31"/>
    </location>
</feature>
<evidence type="ECO:0000256" key="1">
    <source>
        <dbReference type="ARBA" id="ARBA00022737"/>
    </source>
</evidence>
<evidence type="ECO:0000259" key="4">
    <source>
        <dbReference type="PROSITE" id="PS50303"/>
    </source>
</evidence>
<evidence type="ECO:0000313" key="6">
    <source>
        <dbReference type="Proteomes" id="UP001473302"/>
    </source>
</evidence>
<dbReference type="InterPro" id="IPR016024">
    <property type="entry name" value="ARM-type_fold"/>
</dbReference>
<dbReference type="Gene3D" id="1.25.10.10">
    <property type="entry name" value="Leucine-rich Repeat Variant"/>
    <property type="match status" value="1"/>
</dbReference>
<proteinExistence type="predicted"/>
<evidence type="ECO:0000256" key="2">
    <source>
        <dbReference type="PROSITE-ProRule" id="PRU00317"/>
    </source>
</evidence>
<evidence type="ECO:0000256" key="3">
    <source>
        <dbReference type="SAM" id="MobiDB-lite"/>
    </source>
</evidence>
<keyword evidence="1" id="KW-0677">Repeat</keyword>
<dbReference type="SUPFAM" id="SSF48371">
    <property type="entry name" value="ARM repeat"/>
    <property type="match status" value="1"/>
</dbReference>
<sequence length="92" mass="10706">MEKLLHDSFANYVAQTSLDFSDEDQCAELVECVRSLLSTIRSMPYGKRIYSKIYHYTNKSGIFNKPQSTQQQRQRHLQSNDTENLDGETLDQ</sequence>
<organism evidence="5 6">
    <name type="scientific">Mucor flavus</name>
    <dbReference type="NCBI Taxonomy" id="439312"/>
    <lineage>
        <taxon>Eukaryota</taxon>
        <taxon>Fungi</taxon>
        <taxon>Fungi incertae sedis</taxon>
        <taxon>Mucoromycota</taxon>
        <taxon>Mucoromycotina</taxon>
        <taxon>Mucoromycetes</taxon>
        <taxon>Mucorales</taxon>
        <taxon>Mucorineae</taxon>
        <taxon>Mucoraceae</taxon>
        <taxon>Mucor</taxon>
    </lineage>
</organism>